<organism evidence="2 3">
    <name type="scientific">Anaeromicropila populeti</name>
    <dbReference type="NCBI Taxonomy" id="37658"/>
    <lineage>
        <taxon>Bacteria</taxon>
        <taxon>Bacillati</taxon>
        <taxon>Bacillota</taxon>
        <taxon>Clostridia</taxon>
        <taxon>Lachnospirales</taxon>
        <taxon>Lachnospiraceae</taxon>
        <taxon>Anaeromicropila</taxon>
    </lineage>
</organism>
<keyword evidence="1" id="KW-1133">Transmembrane helix</keyword>
<dbReference type="STRING" id="37658.SAMN05661086_01917"/>
<gene>
    <name evidence="2" type="ORF">SAMN05661086_01917</name>
</gene>
<feature type="transmembrane region" description="Helical" evidence="1">
    <location>
        <begin position="100"/>
        <end position="122"/>
    </location>
</feature>
<dbReference type="RefSeq" id="WP_092560458.1">
    <property type="nucleotide sequence ID" value="NZ_FOYZ01000006.1"/>
</dbReference>
<feature type="transmembrane region" description="Helical" evidence="1">
    <location>
        <begin position="20"/>
        <end position="40"/>
    </location>
</feature>
<feature type="transmembrane region" description="Helical" evidence="1">
    <location>
        <begin position="186"/>
        <end position="206"/>
    </location>
</feature>
<evidence type="ECO:0000256" key="1">
    <source>
        <dbReference type="SAM" id="Phobius"/>
    </source>
</evidence>
<feature type="transmembrane region" description="Helical" evidence="1">
    <location>
        <begin position="157"/>
        <end position="180"/>
    </location>
</feature>
<feature type="transmembrane region" description="Helical" evidence="1">
    <location>
        <begin position="240"/>
        <end position="259"/>
    </location>
</feature>
<evidence type="ECO:0000313" key="3">
    <source>
        <dbReference type="Proteomes" id="UP000199659"/>
    </source>
</evidence>
<dbReference type="Proteomes" id="UP000199659">
    <property type="component" value="Unassembled WGS sequence"/>
</dbReference>
<keyword evidence="1" id="KW-0812">Transmembrane</keyword>
<dbReference type="AlphaFoldDB" id="A0A1I6JRM6"/>
<evidence type="ECO:0000313" key="2">
    <source>
        <dbReference type="EMBL" id="SFR81636.1"/>
    </source>
</evidence>
<keyword evidence="1" id="KW-0472">Membrane</keyword>
<name>A0A1I6JRM6_9FIRM</name>
<dbReference type="OrthoDB" id="1738593at2"/>
<feature type="transmembrane region" description="Helical" evidence="1">
    <location>
        <begin position="52"/>
        <end position="74"/>
    </location>
</feature>
<proteinExistence type="predicted"/>
<sequence length="265" mass="28425">MINLIYGDLYKLRKSGAAKVCFLISCVCAFFLIYIAHKIFAGDLDASVGGSASGLGDIVIVSVLGPFMAGTFICHDFNSKTIHDAIACGNGRSNVIISKAIVYMLAIAALVIPYAAAIVTAYGMGIEIGMPFVISPFLNILSEIGGTQVEVIKICKIIVLSFIAMLVHGARLSFCIPLAFKMRKTGIIILIANVVCFLIDLVIRLLDEIPLIGSIVKWTPYAAGIFNVTMKTSAGELLKITGISIGFYAIMIAVTYVLFRKADIK</sequence>
<dbReference type="EMBL" id="FOYZ01000006">
    <property type="protein sequence ID" value="SFR81636.1"/>
    <property type="molecule type" value="Genomic_DNA"/>
</dbReference>
<keyword evidence="3" id="KW-1185">Reference proteome</keyword>
<accession>A0A1I6JRM6</accession>
<protein>
    <submittedName>
        <fullName evidence="2">ABC-2 type transport system permease protein</fullName>
    </submittedName>
</protein>
<reference evidence="2 3" key="1">
    <citation type="submission" date="2016-10" db="EMBL/GenBank/DDBJ databases">
        <authorList>
            <person name="de Groot N.N."/>
        </authorList>
    </citation>
    <scope>NUCLEOTIDE SEQUENCE [LARGE SCALE GENOMIC DNA]</scope>
    <source>
        <strain evidence="2 3">743A</strain>
    </source>
</reference>